<dbReference type="PANTHER" id="PTHR34384:SF6">
    <property type="entry name" value="STAPHYLOFERRIN B SYNTHASE"/>
    <property type="match status" value="1"/>
</dbReference>
<dbReference type="InterPro" id="IPR022770">
    <property type="entry name" value="IucA/IucC-like_C"/>
</dbReference>
<protein>
    <submittedName>
        <fullName evidence="4">Ribosomal L29e protein family protein</fullName>
    </submittedName>
</protein>
<accession>A0A097EPL4</accession>
<dbReference type="GO" id="GO:0019290">
    <property type="term" value="P:siderophore biosynthetic process"/>
    <property type="evidence" value="ECO:0007669"/>
    <property type="project" value="InterPro"/>
</dbReference>
<dbReference type="Pfam" id="PF06276">
    <property type="entry name" value="FhuF"/>
    <property type="match status" value="1"/>
</dbReference>
<dbReference type="HOGENOM" id="CLU_018524_3_0_6"/>
<dbReference type="NCBIfam" id="NF041038">
    <property type="entry name" value="FslA"/>
    <property type="match status" value="1"/>
</dbReference>
<dbReference type="AlphaFoldDB" id="A0A097EPL4"/>
<evidence type="ECO:0000259" key="3">
    <source>
        <dbReference type="Pfam" id="PF06276"/>
    </source>
</evidence>
<evidence type="ECO:0000259" key="2">
    <source>
        <dbReference type="Pfam" id="PF04183"/>
    </source>
</evidence>
<evidence type="ECO:0000256" key="1">
    <source>
        <dbReference type="ARBA" id="ARBA00004924"/>
    </source>
</evidence>
<evidence type="ECO:0000313" key="4">
    <source>
        <dbReference type="EMBL" id="AIT09512.1"/>
    </source>
</evidence>
<reference evidence="4 5" key="1">
    <citation type="submission" date="2014-10" db="EMBL/GenBank/DDBJ databases">
        <title>Whole genome sequence of Francisella endociliophora strain FSC1006, isolated from a laboratory culture of the marine ciliate Euplotes raikovi.</title>
        <authorList>
            <person name="Granberg M."/>
            <person name="Backman S."/>
            <person name="Lundmark E."/>
            <person name="Nilsson E."/>
            <person name="Karlsson E."/>
            <person name="Thelaus J."/>
            <person name="Ohrman C."/>
            <person name="Larkeryd A."/>
            <person name="Stenberg P."/>
        </authorList>
    </citation>
    <scope>NUCLEOTIDE SEQUENCE [LARGE SCALE GENOMIC DNA]</scope>
    <source>
        <strain evidence="4 5">FSC1006</strain>
    </source>
</reference>
<dbReference type="GO" id="GO:0016881">
    <property type="term" value="F:acid-amino acid ligase activity"/>
    <property type="evidence" value="ECO:0007669"/>
    <property type="project" value="UniProtKB-ARBA"/>
</dbReference>
<proteinExistence type="predicted"/>
<organism evidence="4 5">
    <name type="scientific">Candidatus Francisella endociliophora</name>
    <dbReference type="NCBI Taxonomy" id="653937"/>
    <lineage>
        <taxon>Bacteria</taxon>
        <taxon>Pseudomonadati</taxon>
        <taxon>Pseudomonadota</taxon>
        <taxon>Gammaproteobacteria</taxon>
        <taxon>Thiotrichales</taxon>
        <taxon>Francisellaceae</taxon>
        <taxon>Francisella</taxon>
    </lineage>
</organism>
<comment type="pathway">
    <text evidence="1">Siderophore biosynthesis.</text>
</comment>
<dbReference type="InterPro" id="IPR007310">
    <property type="entry name" value="Aerobactin_biosyn_IucA/IucC_N"/>
</dbReference>
<dbReference type="OrthoDB" id="495728at2"/>
<dbReference type="Pfam" id="PF04183">
    <property type="entry name" value="IucA_IucC"/>
    <property type="match status" value="1"/>
</dbReference>
<evidence type="ECO:0000313" key="5">
    <source>
        <dbReference type="Proteomes" id="UP000029672"/>
    </source>
</evidence>
<feature type="domain" description="Aerobactin siderophore biosynthesis IucA/IucC N-terminal" evidence="2">
    <location>
        <begin position="186"/>
        <end position="426"/>
    </location>
</feature>
<keyword evidence="5" id="KW-1185">Reference proteome</keyword>
<dbReference type="KEGG" id="frf:LO80_05710"/>
<dbReference type="EMBL" id="CP009574">
    <property type="protein sequence ID" value="AIT09512.1"/>
    <property type="molecule type" value="Genomic_DNA"/>
</dbReference>
<dbReference type="Gene3D" id="1.10.510.40">
    <property type="match status" value="1"/>
</dbReference>
<dbReference type="eggNOG" id="COG4264">
    <property type="taxonomic scope" value="Bacteria"/>
</dbReference>
<name>A0A097EPL4_9GAMM</name>
<dbReference type="STRING" id="1547445.LO80_05710"/>
<sequence length="636" mass="73155">MKISQLQKSQNPLDIESLELIGLTIKNLSLNLEKFKAEVSHKLFVRVAMGLYREGLLGQSKNTNNTILTSNLTNSSLLKIEKVATFSLNRPIFKNLEIINSDSGKSKKIDSLTELLDWAKVNNPQISLIDWKQFELEIMNSYENELSMGVYRNFWQKQLLNNIQNSNSENLWDWMNASIPKDQHLSFLEQWGAVGHIYHPGSKTKLGLSKFENIIYSPEFQAEVDIIFAAIHKNISHTEIIDGLNTTYSDWMSNNYPQEYKLWCSELAKKGFDSNDYLMIPVHPWQAEHILESKHKCLIDCHQLIILNNCTYSTKPSMSFRTMLPSKNSLDAHIKLPVAIHATSVMRTVSPESVKTGPRISSVLSKILDKEPQISKSMNIIPDSIGIHTTKACRKDDIRQLSAIFRENPNKYLNEGEVITPLASLFVKTPDNQPLICDILDLLGCRSKDEILEYFRGYTKIALRSCLDLYLLYGIALEAHQQNTLVVFKDNKPQRLMVRDLGGMRLHLPSLSETGISLPEGTFSLTFTNSQTTTRRKFIHACLQSNIGELVLQLSLHYKINEQYFWKIVKQEIQQRFKDLKPRINSDKYNIEYSEILEKPWTMKALTRMRLNDKLDCDKDDMQGDIYVNLQNPLIF</sequence>
<dbReference type="PANTHER" id="PTHR34384">
    <property type="entry name" value="L-2,3-DIAMINOPROPANOATE--CITRATE LIGASE"/>
    <property type="match status" value="1"/>
</dbReference>
<dbReference type="InterPro" id="IPR037455">
    <property type="entry name" value="LucA/IucC-like"/>
</dbReference>
<dbReference type="RefSeq" id="WP_040009387.1">
    <property type="nucleotide sequence ID" value="NZ_CP009574.1"/>
</dbReference>
<feature type="domain" description="Aerobactin siderophore biosynthesis IucA/IucC-like C-terminal" evidence="3">
    <location>
        <begin position="453"/>
        <end position="614"/>
    </location>
</feature>
<dbReference type="Proteomes" id="UP000029672">
    <property type="component" value="Chromosome"/>
</dbReference>
<gene>
    <name evidence="4" type="ORF">LO80_05710</name>
</gene>